<feature type="domain" description="NADP-dependent oxidoreductase" evidence="1">
    <location>
        <begin position="15"/>
        <end position="316"/>
    </location>
</feature>
<dbReference type="PANTHER" id="PTHR43312:SF1">
    <property type="entry name" value="NADP-DEPENDENT OXIDOREDUCTASE DOMAIN-CONTAINING PROTEIN"/>
    <property type="match status" value="1"/>
</dbReference>
<dbReference type="AlphaFoldDB" id="A0A120FNN1"/>
<proteinExistence type="predicted"/>
<dbReference type="Proteomes" id="UP000068164">
    <property type="component" value="Unassembled WGS sequence"/>
</dbReference>
<keyword evidence="3" id="KW-1185">Reference proteome</keyword>
<protein>
    <submittedName>
        <fullName evidence="2">Aldo/keto reductase</fullName>
    </submittedName>
</protein>
<dbReference type="GO" id="GO:0016491">
    <property type="term" value="F:oxidoreductase activity"/>
    <property type="evidence" value="ECO:0007669"/>
    <property type="project" value="InterPro"/>
</dbReference>
<dbReference type="OrthoDB" id="9803483at2"/>
<dbReference type="InterPro" id="IPR023210">
    <property type="entry name" value="NADP_OxRdtase_dom"/>
</dbReference>
<dbReference type="InterPro" id="IPR036812">
    <property type="entry name" value="NAD(P)_OxRdtase_dom_sf"/>
</dbReference>
<dbReference type="PRINTS" id="PR00069">
    <property type="entry name" value="ALDKETRDTASE"/>
</dbReference>
<comment type="caution">
    <text evidence="2">The sequence shown here is derived from an EMBL/GenBank/DDBJ whole genome shotgun (WGS) entry which is preliminary data.</text>
</comment>
<gene>
    <name evidence="2" type="ORF">AS026_36945</name>
</gene>
<accession>A0A120FNN1</accession>
<dbReference type="SUPFAM" id="SSF51430">
    <property type="entry name" value="NAD(P)-linked oxidoreductase"/>
    <property type="match status" value="1"/>
</dbReference>
<evidence type="ECO:0000313" key="2">
    <source>
        <dbReference type="EMBL" id="KWV55639.1"/>
    </source>
</evidence>
<dbReference type="Pfam" id="PF00248">
    <property type="entry name" value="Aldo_ket_red"/>
    <property type="match status" value="1"/>
</dbReference>
<organism evidence="2 3">
    <name type="scientific">Rhizobium altiplani</name>
    <dbReference type="NCBI Taxonomy" id="1864509"/>
    <lineage>
        <taxon>Bacteria</taxon>
        <taxon>Pseudomonadati</taxon>
        <taxon>Pseudomonadota</taxon>
        <taxon>Alphaproteobacteria</taxon>
        <taxon>Hyphomicrobiales</taxon>
        <taxon>Rhizobiaceae</taxon>
        <taxon>Rhizobium/Agrobacterium group</taxon>
        <taxon>Rhizobium</taxon>
    </lineage>
</organism>
<dbReference type="EMBL" id="LNCD01000051">
    <property type="protein sequence ID" value="KWV55639.1"/>
    <property type="molecule type" value="Genomic_DNA"/>
</dbReference>
<dbReference type="InterPro" id="IPR053135">
    <property type="entry name" value="AKR2_Oxidoreductase"/>
</dbReference>
<dbReference type="Gene3D" id="3.20.20.100">
    <property type="entry name" value="NADP-dependent oxidoreductase domain"/>
    <property type="match status" value="1"/>
</dbReference>
<evidence type="ECO:0000259" key="1">
    <source>
        <dbReference type="Pfam" id="PF00248"/>
    </source>
</evidence>
<sequence>MKQHSFGHLPHTVTNIGFGAWQIGGAWGDVSEADGRDALNAALDAGMTFIDTADVYGDGRSEKIIADVLARRGGERPMVATKAGRRLNPHVADGYTKANLEGFIDRSLKNLRVDSLDLVQLHCPPTEVLYRQEVFEGLNELQKAGKIMGYGVSVEKVEEALKAIEYPGVVSIQIIYNIFRQRPDHLFFQEARRKNIAVIARVPLASGLLSGKITRETKFASDDHRNFNRHGEAFDVGETFAGVPFEVGLQAVEEVRKLVPSGTTMAAFALRWILVSDAVTVVIPGARNAEQARANAAAASLAPLSHEVMEATREIYDRLVAPYVHQRW</sequence>
<name>A0A120FNN1_9HYPH</name>
<dbReference type="PANTHER" id="PTHR43312">
    <property type="entry name" value="D-THREO-ALDOSE 1-DEHYDROGENASE"/>
    <property type="match status" value="1"/>
</dbReference>
<dbReference type="InterPro" id="IPR020471">
    <property type="entry name" value="AKR"/>
</dbReference>
<dbReference type="RefSeq" id="WP_062369638.1">
    <property type="nucleotide sequence ID" value="NZ_LNCD01000051.1"/>
</dbReference>
<evidence type="ECO:0000313" key="3">
    <source>
        <dbReference type="Proteomes" id="UP000068164"/>
    </source>
</evidence>
<reference evidence="2 3" key="1">
    <citation type="submission" date="2015-11" db="EMBL/GenBank/DDBJ databases">
        <title>Draft Genome Sequence of the Strain BR 10423 (Rhizobium sp.) isolated from nodules of Mimosa pudica.</title>
        <authorList>
            <person name="Barauna A.C."/>
            <person name="Zilli J.E."/>
            <person name="Simoes-Araujo J.L."/>
            <person name="Reis V.M."/>
            <person name="James E.K."/>
            <person name="Reis F.B.Jr."/>
            <person name="Rouws L.F."/>
            <person name="Passos S.R."/>
            <person name="Gois S.R."/>
        </authorList>
    </citation>
    <scope>NUCLEOTIDE SEQUENCE [LARGE SCALE GENOMIC DNA]</scope>
    <source>
        <strain evidence="2 3">BR10423</strain>
    </source>
</reference>
<dbReference type="CDD" id="cd19086">
    <property type="entry name" value="AKR_AKR11C1"/>
    <property type="match status" value="1"/>
</dbReference>